<evidence type="ECO:0000313" key="1">
    <source>
        <dbReference type="EMBL" id="OGC24199.1"/>
    </source>
</evidence>
<evidence type="ECO:0000313" key="2">
    <source>
        <dbReference type="Proteomes" id="UP000178417"/>
    </source>
</evidence>
<dbReference type="AlphaFoldDB" id="A0A1F4SUT8"/>
<dbReference type="STRING" id="1802579.A2310_06610"/>
<reference evidence="1 2" key="1">
    <citation type="journal article" date="2016" name="Nat. Commun.">
        <title>Thousands of microbial genomes shed light on interconnected biogeochemical processes in an aquifer system.</title>
        <authorList>
            <person name="Anantharaman K."/>
            <person name="Brown C.T."/>
            <person name="Hug L.A."/>
            <person name="Sharon I."/>
            <person name="Castelle C.J."/>
            <person name="Probst A.J."/>
            <person name="Thomas B.C."/>
            <person name="Singh A."/>
            <person name="Wilkins M.J."/>
            <person name="Karaoz U."/>
            <person name="Brodie E.L."/>
            <person name="Williams K.H."/>
            <person name="Hubbard S.S."/>
            <person name="Banfield J.F."/>
        </authorList>
    </citation>
    <scope>NUCLEOTIDE SEQUENCE [LARGE SCALE GENOMIC DNA]</scope>
</reference>
<dbReference type="EMBL" id="MEUB01000011">
    <property type="protein sequence ID" value="OGC24199.1"/>
    <property type="molecule type" value="Genomic_DNA"/>
</dbReference>
<protein>
    <recommendedName>
        <fullName evidence="3">Antitoxin</fullName>
    </recommendedName>
</protein>
<sequence>MRTTLDIPDNLIDEAMELTHITVKTDLIKTALWSLIQREKVKELNNYFGKVALNINIDKLRKR</sequence>
<accession>A0A1F4SUT8</accession>
<gene>
    <name evidence="1" type="ORF">A2310_06610</name>
</gene>
<evidence type="ECO:0008006" key="3">
    <source>
        <dbReference type="Google" id="ProtNLM"/>
    </source>
</evidence>
<name>A0A1F4SUT8_UNCSA</name>
<dbReference type="Proteomes" id="UP000178417">
    <property type="component" value="Unassembled WGS sequence"/>
</dbReference>
<dbReference type="InterPro" id="IPR019239">
    <property type="entry name" value="VapB_antitoxin"/>
</dbReference>
<organism evidence="1 2">
    <name type="scientific">candidate division WOR-1 bacterium RIFOXYB2_FULL_37_13</name>
    <dbReference type="NCBI Taxonomy" id="1802579"/>
    <lineage>
        <taxon>Bacteria</taxon>
        <taxon>Bacillati</taxon>
        <taxon>Saganbacteria</taxon>
    </lineage>
</organism>
<proteinExistence type="predicted"/>
<dbReference type="Pfam" id="PF09957">
    <property type="entry name" value="VapB_antitoxin"/>
    <property type="match status" value="1"/>
</dbReference>
<comment type="caution">
    <text evidence="1">The sequence shown here is derived from an EMBL/GenBank/DDBJ whole genome shotgun (WGS) entry which is preliminary data.</text>
</comment>